<dbReference type="InterPro" id="IPR050740">
    <property type="entry name" value="Aldehyde_DH_Superfamily"/>
</dbReference>
<dbReference type="InterPro" id="IPR016161">
    <property type="entry name" value="Ald_DH/histidinol_DH"/>
</dbReference>
<dbReference type="Gene3D" id="3.40.309.10">
    <property type="entry name" value="Aldehyde Dehydrogenase, Chain A, domain 2"/>
    <property type="match status" value="1"/>
</dbReference>
<gene>
    <name evidence="3" type="ORF">PV07_09683</name>
</gene>
<dbReference type="Gene3D" id="3.40.605.10">
    <property type="entry name" value="Aldehyde Dehydrogenase, Chain A, domain 1"/>
    <property type="match status" value="2"/>
</dbReference>
<dbReference type="GO" id="GO:0004777">
    <property type="term" value="F:succinate-semialdehyde dehydrogenase (NAD+) activity"/>
    <property type="evidence" value="ECO:0007669"/>
    <property type="project" value="TreeGrafter"/>
</dbReference>
<dbReference type="STRING" id="569365.A0A0D1Z8F7"/>
<evidence type="ECO:0000313" key="3">
    <source>
        <dbReference type="EMBL" id="KIW23936.1"/>
    </source>
</evidence>
<dbReference type="PANTHER" id="PTHR43353:SF7">
    <property type="entry name" value="SUCCINATE SEMIALDEHYDE DEHYDROGENASE (EUROFUNG)"/>
    <property type="match status" value="1"/>
</dbReference>
<evidence type="ECO:0000259" key="2">
    <source>
        <dbReference type="Pfam" id="PF00171"/>
    </source>
</evidence>
<dbReference type="EMBL" id="KN847045">
    <property type="protein sequence ID" value="KIW23936.1"/>
    <property type="molecule type" value="Genomic_DNA"/>
</dbReference>
<reference evidence="3 4" key="1">
    <citation type="submission" date="2015-01" db="EMBL/GenBank/DDBJ databases">
        <title>The Genome Sequence of Cladophialophora immunda CBS83496.</title>
        <authorList>
            <consortium name="The Broad Institute Genomics Platform"/>
            <person name="Cuomo C."/>
            <person name="de Hoog S."/>
            <person name="Gorbushina A."/>
            <person name="Stielow B."/>
            <person name="Teixiera M."/>
            <person name="Abouelleil A."/>
            <person name="Chapman S.B."/>
            <person name="Priest M."/>
            <person name="Young S.K."/>
            <person name="Wortman J."/>
            <person name="Nusbaum C."/>
            <person name="Birren B."/>
        </authorList>
    </citation>
    <scope>NUCLEOTIDE SEQUENCE [LARGE SCALE GENOMIC DNA]</scope>
    <source>
        <strain evidence="3 4">CBS 83496</strain>
    </source>
</reference>
<evidence type="ECO:0000256" key="1">
    <source>
        <dbReference type="ARBA" id="ARBA00023002"/>
    </source>
</evidence>
<evidence type="ECO:0000313" key="4">
    <source>
        <dbReference type="Proteomes" id="UP000054466"/>
    </source>
</evidence>
<accession>A0A0D1Z8F7</accession>
<protein>
    <recommendedName>
        <fullName evidence="2">Aldehyde dehydrogenase domain-containing protein</fullName>
    </recommendedName>
</protein>
<keyword evidence="1" id="KW-0560">Oxidoreductase</keyword>
<dbReference type="Pfam" id="PF00171">
    <property type="entry name" value="Aldedh"/>
    <property type="match status" value="1"/>
</dbReference>
<sequence>MGRSTTVLQYLTTRRYRLPNPPITNLAPVHKRRKTSNIVTINTKSEYSLPFTLNNSELLREHSYIDAKRVEAKSGKRFAVIDPGSAYRAFYKYSKISPRKRAQLLLKWHKLIAVSKDDLTIILTYETGKPLAESHGELDLSLSFVWWYAGEAERIQGDLYIPANTSRRVLTVKQPIGVAVGLVPWKFPVAMVLRKAGAVFAARCLIVFKTSPETPLTCLALSYLASKAGFLPGVFNVLTTSLQSTPSLSEALMLHPLVKKVTFTGSTRVGKLVASLCAKGLKKCTLESGGNCPFIVFDDADLEQLVYVQAGVYDEFAALLIAKTKELKVGHGCGRSEERSNSSTLAFGTGKAHNLALTDEVAGLSEPTSGYFFDPTVLINAKQGSLISQEETFGPVLGLFKFETEQQVAEWANSTSMGLASYAFTKNVDRLFRMLENLEAGMIGLNTDNSSAAESPFGGIKEKDKDGNVIGRLLIPRPTNDPKDPLTWSVWRKHMAFAGISFSVFLSNYSLTALTPGLTKVIERFDVSTTQSSYLITMQVLLGLGVRIKDAMY</sequence>
<feature type="domain" description="Aldehyde dehydrogenase" evidence="2">
    <location>
        <begin position="85"/>
        <end position="306"/>
    </location>
</feature>
<dbReference type="AlphaFoldDB" id="A0A0D1Z8F7"/>
<dbReference type="VEuPathDB" id="FungiDB:PV07_09683"/>
<dbReference type="InterPro" id="IPR016163">
    <property type="entry name" value="Ald_DH_C"/>
</dbReference>
<dbReference type="InterPro" id="IPR015590">
    <property type="entry name" value="Aldehyde_DH_dom"/>
</dbReference>
<dbReference type="Proteomes" id="UP000054466">
    <property type="component" value="Unassembled WGS sequence"/>
</dbReference>
<dbReference type="GO" id="GO:0009450">
    <property type="term" value="P:gamma-aminobutyric acid catabolic process"/>
    <property type="evidence" value="ECO:0007669"/>
    <property type="project" value="TreeGrafter"/>
</dbReference>
<keyword evidence="4" id="KW-1185">Reference proteome</keyword>
<dbReference type="SUPFAM" id="SSF53720">
    <property type="entry name" value="ALDH-like"/>
    <property type="match status" value="1"/>
</dbReference>
<dbReference type="PANTHER" id="PTHR43353">
    <property type="entry name" value="SUCCINATE-SEMIALDEHYDE DEHYDROGENASE, MITOCHONDRIAL"/>
    <property type="match status" value="1"/>
</dbReference>
<dbReference type="RefSeq" id="XP_016244152.1">
    <property type="nucleotide sequence ID" value="XM_016396961.1"/>
</dbReference>
<dbReference type="GO" id="GO:0005737">
    <property type="term" value="C:cytoplasm"/>
    <property type="evidence" value="ECO:0007669"/>
    <property type="project" value="TreeGrafter"/>
</dbReference>
<dbReference type="OrthoDB" id="310895at2759"/>
<dbReference type="InterPro" id="IPR016162">
    <property type="entry name" value="Ald_DH_N"/>
</dbReference>
<proteinExistence type="predicted"/>
<organism evidence="3 4">
    <name type="scientific">Cladophialophora immunda</name>
    <dbReference type="NCBI Taxonomy" id="569365"/>
    <lineage>
        <taxon>Eukaryota</taxon>
        <taxon>Fungi</taxon>
        <taxon>Dikarya</taxon>
        <taxon>Ascomycota</taxon>
        <taxon>Pezizomycotina</taxon>
        <taxon>Eurotiomycetes</taxon>
        <taxon>Chaetothyriomycetidae</taxon>
        <taxon>Chaetothyriales</taxon>
        <taxon>Herpotrichiellaceae</taxon>
        <taxon>Cladophialophora</taxon>
    </lineage>
</organism>
<dbReference type="FunFam" id="3.40.605.10:FF:000063">
    <property type="entry name" value="Succinate-semialdehyde dehydrogenase, mitochondrial"/>
    <property type="match status" value="1"/>
</dbReference>
<dbReference type="GeneID" id="27348877"/>
<dbReference type="HOGENOM" id="CLU_005391_5_1_1"/>
<name>A0A0D1Z8F7_9EURO</name>